<evidence type="ECO:0000313" key="2">
    <source>
        <dbReference type="Proteomes" id="UP001528823"/>
    </source>
</evidence>
<gene>
    <name evidence="1" type="ORF">ORQ98_23685</name>
</gene>
<proteinExistence type="predicted"/>
<evidence type="ECO:0000313" key="1">
    <source>
        <dbReference type="EMBL" id="MDE1464970.1"/>
    </source>
</evidence>
<accession>A0ABT5UFJ9</accession>
<dbReference type="RefSeq" id="WP_274691280.1">
    <property type="nucleotide sequence ID" value="NZ_JAPMOU010000047.1"/>
</dbReference>
<dbReference type="Proteomes" id="UP001528823">
    <property type="component" value="Unassembled WGS sequence"/>
</dbReference>
<keyword evidence="2" id="KW-1185">Reference proteome</keyword>
<sequence length="49" mass="5242">MNPQELKRHPCLSDQTLYYSIHSDLAAIEGLLGCTNAVPPFDKGGLGGI</sequence>
<name>A0ABT5UFJ9_9GAMM</name>
<reference evidence="1 2" key="1">
    <citation type="submission" date="2022-11" db="EMBL/GenBank/DDBJ databases">
        <title>Spartinivicinus poritis sp. nov., isolated from scleractinian coral Porites lutea.</title>
        <authorList>
            <person name="Zhang G."/>
            <person name="Cai L."/>
            <person name="Wei Q."/>
        </authorList>
    </citation>
    <scope>NUCLEOTIDE SEQUENCE [LARGE SCALE GENOMIC DNA]</scope>
    <source>
        <strain evidence="1 2">A2-2</strain>
    </source>
</reference>
<protein>
    <submittedName>
        <fullName evidence="1">Uncharacterized protein</fullName>
    </submittedName>
</protein>
<dbReference type="EMBL" id="JAPMOU010000047">
    <property type="protein sequence ID" value="MDE1464970.1"/>
    <property type="molecule type" value="Genomic_DNA"/>
</dbReference>
<organism evidence="1 2">
    <name type="scientific">Spartinivicinus poritis</name>
    <dbReference type="NCBI Taxonomy" id="2994640"/>
    <lineage>
        <taxon>Bacteria</taxon>
        <taxon>Pseudomonadati</taxon>
        <taxon>Pseudomonadota</taxon>
        <taxon>Gammaproteobacteria</taxon>
        <taxon>Oceanospirillales</taxon>
        <taxon>Zooshikellaceae</taxon>
        <taxon>Spartinivicinus</taxon>
    </lineage>
</organism>
<comment type="caution">
    <text evidence="1">The sequence shown here is derived from an EMBL/GenBank/DDBJ whole genome shotgun (WGS) entry which is preliminary data.</text>
</comment>